<dbReference type="Gene3D" id="3.40.50.720">
    <property type="entry name" value="NAD(P)-binding Rossmann-like Domain"/>
    <property type="match status" value="2"/>
</dbReference>
<gene>
    <name evidence="7" type="ORF">H9810_09685</name>
</gene>
<proteinExistence type="inferred from homology"/>
<evidence type="ECO:0000256" key="2">
    <source>
        <dbReference type="ARBA" id="ARBA00023002"/>
    </source>
</evidence>
<dbReference type="PANTHER" id="PTHR43761:SF1">
    <property type="entry name" value="D-ISOMER SPECIFIC 2-HYDROXYACID DEHYDROGENASE CATALYTIC DOMAIN-CONTAINING PROTEIN-RELATED"/>
    <property type="match status" value="1"/>
</dbReference>
<dbReference type="SUPFAM" id="SSF52283">
    <property type="entry name" value="Formate/glycerate dehydrogenase catalytic domain-like"/>
    <property type="match status" value="1"/>
</dbReference>
<evidence type="ECO:0000256" key="4">
    <source>
        <dbReference type="RuleBase" id="RU003719"/>
    </source>
</evidence>
<keyword evidence="3" id="KW-0520">NAD</keyword>
<dbReference type="InterPro" id="IPR036291">
    <property type="entry name" value="NAD(P)-bd_dom_sf"/>
</dbReference>
<evidence type="ECO:0000313" key="8">
    <source>
        <dbReference type="Proteomes" id="UP000824031"/>
    </source>
</evidence>
<comment type="similarity">
    <text evidence="1 4">Belongs to the D-isomer specific 2-hydroxyacid dehydrogenase family.</text>
</comment>
<evidence type="ECO:0000256" key="1">
    <source>
        <dbReference type="ARBA" id="ARBA00005854"/>
    </source>
</evidence>
<evidence type="ECO:0000259" key="6">
    <source>
        <dbReference type="Pfam" id="PF02826"/>
    </source>
</evidence>
<dbReference type="GO" id="GO:0051287">
    <property type="term" value="F:NAD binding"/>
    <property type="evidence" value="ECO:0007669"/>
    <property type="project" value="InterPro"/>
</dbReference>
<name>A0A9D2F3L5_9FIRM</name>
<dbReference type="GO" id="GO:0016616">
    <property type="term" value="F:oxidoreductase activity, acting on the CH-OH group of donors, NAD or NADP as acceptor"/>
    <property type="evidence" value="ECO:0007669"/>
    <property type="project" value="InterPro"/>
</dbReference>
<evidence type="ECO:0000313" key="7">
    <source>
        <dbReference type="EMBL" id="HIZ48979.1"/>
    </source>
</evidence>
<dbReference type="EMBL" id="DXBO01000136">
    <property type="protein sequence ID" value="HIZ48979.1"/>
    <property type="molecule type" value="Genomic_DNA"/>
</dbReference>
<dbReference type="Proteomes" id="UP000824031">
    <property type="component" value="Unassembled WGS sequence"/>
</dbReference>
<reference evidence="7" key="1">
    <citation type="journal article" date="2021" name="PeerJ">
        <title>Extensive microbial diversity within the chicken gut microbiome revealed by metagenomics and culture.</title>
        <authorList>
            <person name="Gilroy R."/>
            <person name="Ravi A."/>
            <person name="Getino M."/>
            <person name="Pursley I."/>
            <person name="Horton D.L."/>
            <person name="Alikhan N.F."/>
            <person name="Baker D."/>
            <person name="Gharbi K."/>
            <person name="Hall N."/>
            <person name="Watson M."/>
            <person name="Adriaenssens E.M."/>
            <person name="Foster-Nyarko E."/>
            <person name="Jarju S."/>
            <person name="Secka A."/>
            <person name="Antonio M."/>
            <person name="Oren A."/>
            <person name="Chaudhuri R.R."/>
            <person name="La Ragione R."/>
            <person name="Hildebrand F."/>
            <person name="Pallen M.J."/>
        </authorList>
    </citation>
    <scope>NUCLEOTIDE SEQUENCE</scope>
    <source>
        <strain evidence="7">3436</strain>
    </source>
</reference>
<dbReference type="AlphaFoldDB" id="A0A9D2F3L5"/>
<feature type="domain" description="D-isomer specific 2-hydroxyacid dehydrogenase catalytic" evidence="5">
    <location>
        <begin position="17"/>
        <end position="297"/>
    </location>
</feature>
<accession>A0A9D2F3L5</accession>
<dbReference type="InterPro" id="IPR006139">
    <property type="entry name" value="D-isomer_2_OHA_DH_cat_dom"/>
</dbReference>
<keyword evidence="2 4" id="KW-0560">Oxidoreductase</keyword>
<protein>
    <submittedName>
        <fullName evidence="7">Dihydrofolate reductase</fullName>
    </submittedName>
</protein>
<reference evidence="7" key="2">
    <citation type="submission" date="2021-04" db="EMBL/GenBank/DDBJ databases">
        <authorList>
            <person name="Gilroy R."/>
        </authorList>
    </citation>
    <scope>NUCLEOTIDE SEQUENCE</scope>
    <source>
        <strain evidence="7">3436</strain>
    </source>
</reference>
<dbReference type="Pfam" id="PF02826">
    <property type="entry name" value="2-Hacid_dh_C"/>
    <property type="match status" value="1"/>
</dbReference>
<evidence type="ECO:0000256" key="3">
    <source>
        <dbReference type="ARBA" id="ARBA00023027"/>
    </source>
</evidence>
<dbReference type="PANTHER" id="PTHR43761">
    <property type="entry name" value="D-ISOMER SPECIFIC 2-HYDROXYACID DEHYDROGENASE FAMILY PROTEIN (AFU_ORTHOLOGUE AFUA_1G13630)"/>
    <property type="match status" value="1"/>
</dbReference>
<dbReference type="Pfam" id="PF00389">
    <property type="entry name" value="2-Hacid_dh"/>
    <property type="match status" value="1"/>
</dbReference>
<dbReference type="InterPro" id="IPR050418">
    <property type="entry name" value="D-iso_2-hydroxyacid_DH_PdxB"/>
</dbReference>
<dbReference type="SUPFAM" id="SSF51735">
    <property type="entry name" value="NAD(P)-binding Rossmann-fold domains"/>
    <property type="match status" value="1"/>
</dbReference>
<organism evidence="7 8">
    <name type="scientific">Candidatus Gemmiger excrementavium</name>
    <dbReference type="NCBI Taxonomy" id="2838608"/>
    <lineage>
        <taxon>Bacteria</taxon>
        <taxon>Bacillati</taxon>
        <taxon>Bacillota</taxon>
        <taxon>Clostridia</taxon>
        <taxon>Eubacteriales</taxon>
        <taxon>Gemmiger</taxon>
    </lineage>
</organism>
<feature type="domain" description="D-isomer specific 2-hydroxyacid dehydrogenase NAD-binding" evidence="6">
    <location>
        <begin position="133"/>
        <end position="238"/>
    </location>
</feature>
<sequence>MFRKLTAIEPVSLVPAAEKELYSLASEVVLYDDIPADNDEIVRRIGDADAVLLSYTSRMDRDVIARCPNLRYIGMCCSLYSEESANVDIAFAREKGICVKGIRDYGDRGVVEYVLHELTGLLHGFDLPRLHDEAEEIYGLPVGMVGFGTSGRMIAEALRFLGADIRYYCRAPKPDAEAAGMHFTPLPELLQKSQVVITCLNKNVLLLGEAEFAALGDGKVLFNTSIGPGFDSAALERWVARPGNWFFCDTAAAAGPVREDFFTNPRVVCRNVSAGRTRQAFVLLSEKVLNNLRSYLAEN</sequence>
<dbReference type="InterPro" id="IPR006140">
    <property type="entry name" value="D-isomer_DH_NAD-bd"/>
</dbReference>
<comment type="caution">
    <text evidence="7">The sequence shown here is derived from an EMBL/GenBank/DDBJ whole genome shotgun (WGS) entry which is preliminary data.</text>
</comment>
<evidence type="ECO:0000259" key="5">
    <source>
        <dbReference type="Pfam" id="PF00389"/>
    </source>
</evidence>